<feature type="compositionally biased region" description="Basic and acidic residues" evidence="1">
    <location>
        <begin position="198"/>
        <end position="211"/>
    </location>
</feature>
<feature type="region of interest" description="Disordered" evidence="1">
    <location>
        <begin position="172"/>
        <end position="237"/>
    </location>
</feature>
<keyword evidence="2" id="KW-1133">Transmembrane helix</keyword>
<evidence type="ECO:0000313" key="4">
    <source>
        <dbReference type="Proteomes" id="UP001215231"/>
    </source>
</evidence>
<dbReference type="NCBIfam" id="NF008219">
    <property type="entry name" value="PRK10987.1"/>
    <property type="match status" value="1"/>
</dbReference>
<organism evidence="3 4">
    <name type="scientific">Thalassomonas haliotis</name>
    <dbReference type="NCBI Taxonomy" id="485448"/>
    <lineage>
        <taxon>Bacteria</taxon>
        <taxon>Pseudomonadati</taxon>
        <taxon>Pseudomonadota</taxon>
        <taxon>Gammaproteobacteria</taxon>
        <taxon>Alteromonadales</taxon>
        <taxon>Colwelliaceae</taxon>
        <taxon>Thalassomonas</taxon>
    </lineage>
</organism>
<dbReference type="PANTHER" id="PTHR38684:SF1">
    <property type="entry name" value="PROTEIN AMPE"/>
    <property type="match status" value="1"/>
</dbReference>
<accession>A0ABY7VE05</accession>
<keyword evidence="2" id="KW-0812">Transmembrane</keyword>
<gene>
    <name evidence="3" type="primary">ampE</name>
    <name evidence="3" type="ORF">H3N35_23795</name>
</gene>
<sequence>MSLISLLIALAAERYLSSSFWQFNTYYQRYMQFVRRTHLLESRMLSALGTLSLILLPVAAVYALLWLIDDSLLHLIFSTVILIICFGCIKTRGSYKKYLMAAYRGEQSSCELMHEQLRCDKNLPEMGFGQTLVWLNYRYYLAIMLFFIFLGAPGVVFYRLVATLAENPGDEKIKAESGESDGEQQHMVQQESNDEEKAEQSVEPKDAADAEERADDTIELSSEAQASTDKVETQTRQVPIQDVSGPCQQFLFWLDWIPVRLTSFGYMLVGHFSKALPVWLESLFDFSKQPGAILVDVAQKSEDLMVDSEDCTAEPCLLVRLAKRNLLLLLAIISVLTLSGVIS</sequence>
<protein>
    <submittedName>
        <fullName evidence="3">Beta-lactamase regulator AmpE</fullName>
    </submittedName>
</protein>
<feature type="transmembrane region" description="Helical" evidence="2">
    <location>
        <begin position="43"/>
        <end position="65"/>
    </location>
</feature>
<evidence type="ECO:0000313" key="3">
    <source>
        <dbReference type="EMBL" id="WDE11215.1"/>
    </source>
</evidence>
<dbReference type="Proteomes" id="UP001215231">
    <property type="component" value="Chromosome"/>
</dbReference>
<name>A0ABY7VE05_9GAMM</name>
<dbReference type="InterPro" id="IPR031347">
    <property type="entry name" value="AmpE"/>
</dbReference>
<keyword evidence="4" id="KW-1185">Reference proteome</keyword>
<keyword evidence="2" id="KW-0472">Membrane</keyword>
<feature type="transmembrane region" description="Helical" evidence="2">
    <location>
        <begin position="72"/>
        <end position="93"/>
    </location>
</feature>
<dbReference type="Pfam" id="PF17113">
    <property type="entry name" value="AmpE"/>
    <property type="match status" value="2"/>
</dbReference>
<dbReference type="PANTHER" id="PTHR38684">
    <property type="entry name" value="PROTEIN AMPE"/>
    <property type="match status" value="1"/>
</dbReference>
<proteinExistence type="predicted"/>
<dbReference type="EMBL" id="CP059693">
    <property type="protein sequence ID" value="WDE11215.1"/>
    <property type="molecule type" value="Genomic_DNA"/>
</dbReference>
<dbReference type="RefSeq" id="WP_274051352.1">
    <property type="nucleotide sequence ID" value="NZ_CP059693.1"/>
</dbReference>
<feature type="compositionally biased region" description="Polar residues" evidence="1">
    <location>
        <begin position="219"/>
        <end position="237"/>
    </location>
</feature>
<evidence type="ECO:0000256" key="1">
    <source>
        <dbReference type="SAM" id="MobiDB-lite"/>
    </source>
</evidence>
<reference evidence="3 4" key="1">
    <citation type="journal article" date="2022" name="Mar. Drugs">
        <title>Bioassay-Guided Fractionation Leads to the Detection of Cholic Acid Generated by the Rare Thalassomonas sp.</title>
        <authorList>
            <person name="Pheiffer F."/>
            <person name="Schneider Y.K."/>
            <person name="Hansen E.H."/>
            <person name="Andersen J.H."/>
            <person name="Isaksson J."/>
            <person name="Busche T."/>
            <person name="R C."/>
            <person name="Kalinowski J."/>
            <person name="Zyl L.V."/>
            <person name="Trindade M."/>
        </authorList>
    </citation>
    <scope>NUCLEOTIDE SEQUENCE [LARGE SCALE GENOMIC DNA]</scope>
    <source>
        <strain evidence="3 4">A5K-61T</strain>
    </source>
</reference>
<evidence type="ECO:0000256" key="2">
    <source>
        <dbReference type="SAM" id="Phobius"/>
    </source>
</evidence>
<dbReference type="InterPro" id="IPR052966">
    <property type="entry name" value="Beta-lactamase_Reg"/>
</dbReference>
<feature type="transmembrane region" description="Helical" evidence="2">
    <location>
        <begin position="139"/>
        <end position="161"/>
    </location>
</feature>